<dbReference type="EMBL" id="JAWCUI010000001">
    <property type="protein sequence ID" value="KAL1903539.1"/>
    <property type="molecule type" value="Genomic_DNA"/>
</dbReference>
<comment type="caution">
    <text evidence="1">The sequence shown here is derived from an EMBL/GenBank/DDBJ whole genome shotgun (WGS) entry which is preliminary data.</text>
</comment>
<reference evidence="1 2" key="1">
    <citation type="journal article" date="2024" name="IMA Fungus">
        <title>IMA Genome - F19 : A genome assembly and annotation guide to empower mycologists, including annotated draft genome sequences of Ceratocystis pirilliformis, Diaporthe australafricana, Fusarium ophioides, Paecilomyces lecythidis, and Sporothrix stenoceras.</title>
        <authorList>
            <person name="Aylward J."/>
            <person name="Wilson A.M."/>
            <person name="Visagie C.M."/>
            <person name="Spraker J."/>
            <person name="Barnes I."/>
            <person name="Buitendag C."/>
            <person name="Ceriani C."/>
            <person name="Del Mar Angel L."/>
            <person name="du Plessis D."/>
            <person name="Fuchs T."/>
            <person name="Gasser K."/>
            <person name="Kramer D."/>
            <person name="Li W."/>
            <person name="Munsamy K."/>
            <person name="Piso A."/>
            <person name="Price J.L."/>
            <person name="Sonnekus B."/>
            <person name="Thomas C."/>
            <person name="van der Nest A."/>
            <person name="van Dijk A."/>
            <person name="van Heerden A."/>
            <person name="van Vuuren N."/>
            <person name="Yilmaz N."/>
            <person name="Duong T.A."/>
            <person name="van der Merwe N.A."/>
            <person name="Wingfield M.J."/>
            <person name="Wingfield B.D."/>
        </authorList>
    </citation>
    <scope>NUCLEOTIDE SEQUENCE [LARGE SCALE GENOMIC DNA]</scope>
    <source>
        <strain evidence="1 2">CMW 5346</strain>
    </source>
</reference>
<gene>
    <name evidence="1" type="ORF">Sste5346_000167</name>
</gene>
<evidence type="ECO:0000313" key="1">
    <source>
        <dbReference type="EMBL" id="KAL1903539.1"/>
    </source>
</evidence>
<sequence length="171" mass="18987">MSDEPVRLGTRPYFTRALSSSAASRLESFRDQTAFETAYLVPIAYAGEWHARGFSSLITNPPPPPREGDTINSAGHELIYFKPDLLGLAGTALDQQLLDNRRRPPEALFNRHFEQAILCNVRGTGEPHLEFDFPPGSDMVGEILAAPRAVQRMEFELFTRLGGSEAPQDND</sequence>
<protein>
    <submittedName>
        <fullName evidence="1">Uncharacterized protein</fullName>
    </submittedName>
</protein>
<organism evidence="1 2">
    <name type="scientific">Sporothrix stenoceras</name>
    <dbReference type="NCBI Taxonomy" id="5173"/>
    <lineage>
        <taxon>Eukaryota</taxon>
        <taxon>Fungi</taxon>
        <taxon>Dikarya</taxon>
        <taxon>Ascomycota</taxon>
        <taxon>Pezizomycotina</taxon>
        <taxon>Sordariomycetes</taxon>
        <taxon>Sordariomycetidae</taxon>
        <taxon>Ophiostomatales</taxon>
        <taxon>Ophiostomataceae</taxon>
        <taxon>Sporothrix</taxon>
    </lineage>
</organism>
<accession>A0ABR3ZTW2</accession>
<name>A0ABR3ZTW2_9PEZI</name>
<keyword evidence="2" id="KW-1185">Reference proteome</keyword>
<evidence type="ECO:0000313" key="2">
    <source>
        <dbReference type="Proteomes" id="UP001583186"/>
    </source>
</evidence>
<proteinExistence type="predicted"/>
<dbReference type="Proteomes" id="UP001583186">
    <property type="component" value="Unassembled WGS sequence"/>
</dbReference>